<sequence>QLSTSGYLSIGRSKLNLHSNKNMLHGSRIIASYKPYISKNFGAIFYRETFNATDLQQITNQISKSKIRNFKCNHALIITFDHVKQKYNQFTDKVFQWILASNGTNLVSMIHYHHFDEPNDVIAGYFDERCCRALRENKCQMKPFGEEAMGTVIEHIESSCTFDDLTS</sequence>
<evidence type="ECO:0000313" key="3">
    <source>
        <dbReference type="Proteomes" id="UP000594262"/>
    </source>
</evidence>
<protein>
    <recommendedName>
        <fullName evidence="1">NIDO domain-containing protein</fullName>
    </recommendedName>
</protein>
<dbReference type="InterPro" id="IPR003886">
    <property type="entry name" value="NIDO_dom"/>
</dbReference>
<proteinExistence type="predicted"/>
<dbReference type="EnsemblMetazoa" id="CLYHEMT007877.1">
    <property type="protein sequence ID" value="CLYHEMP007877.1"/>
    <property type="gene ID" value="CLYHEMG007877"/>
</dbReference>
<evidence type="ECO:0000313" key="2">
    <source>
        <dbReference type="EnsemblMetazoa" id="CLYHEMP007877.1"/>
    </source>
</evidence>
<organism evidence="2 3">
    <name type="scientific">Clytia hemisphaerica</name>
    <dbReference type="NCBI Taxonomy" id="252671"/>
    <lineage>
        <taxon>Eukaryota</taxon>
        <taxon>Metazoa</taxon>
        <taxon>Cnidaria</taxon>
        <taxon>Hydrozoa</taxon>
        <taxon>Hydroidolina</taxon>
        <taxon>Leptothecata</taxon>
        <taxon>Obeliida</taxon>
        <taxon>Clytiidae</taxon>
        <taxon>Clytia</taxon>
    </lineage>
</organism>
<dbReference type="Pfam" id="PF06119">
    <property type="entry name" value="NIDO"/>
    <property type="match status" value="1"/>
</dbReference>
<evidence type="ECO:0000259" key="1">
    <source>
        <dbReference type="Pfam" id="PF06119"/>
    </source>
</evidence>
<feature type="domain" description="NIDO" evidence="1">
    <location>
        <begin position="3"/>
        <end position="112"/>
    </location>
</feature>
<dbReference type="Proteomes" id="UP000594262">
    <property type="component" value="Unplaced"/>
</dbReference>
<name>A0A7M5U9B8_9CNID</name>
<accession>A0A7M5U9B8</accession>
<dbReference type="OrthoDB" id="6236007at2759"/>
<dbReference type="GO" id="GO:0007160">
    <property type="term" value="P:cell-matrix adhesion"/>
    <property type="evidence" value="ECO:0007669"/>
    <property type="project" value="InterPro"/>
</dbReference>
<keyword evidence="3" id="KW-1185">Reference proteome</keyword>
<reference evidence="2" key="1">
    <citation type="submission" date="2021-01" db="UniProtKB">
        <authorList>
            <consortium name="EnsemblMetazoa"/>
        </authorList>
    </citation>
    <scope>IDENTIFICATION</scope>
</reference>
<dbReference type="AlphaFoldDB" id="A0A7M5U9B8"/>